<reference evidence="2 3" key="1">
    <citation type="submission" date="2017-10" db="EMBL/GenBank/DDBJ databases">
        <title>Development of genomic resources for the powdery mildew, Erysiphe pulchra.</title>
        <authorList>
            <person name="Wadl P.A."/>
            <person name="Mack B.M."/>
            <person name="Moore G."/>
            <person name="Beltz S.B."/>
        </authorList>
    </citation>
    <scope>NUCLEOTIDE SEQUENCE [LARGE SCALE GENOMIC DNA]</scope>
    <source>
        <strain evidence="2">Cflorida</strain>
    </source>
</reference>
<evidence type="ECO:0000313" key="2">
    <source>
        <dbReference type="EMBL" id="POS82880.1"/>
    </source>
</evidence>
<comment type="caution">
    <text evidence="2">The sequence shown here is derived from an EMBL/GenBank/DDBJ whole genome shotgun (WGS) entry which is preliminary data.</text>
</comment>
<protein>
    <submittedName>
        <fullName evidence="2">Uncharacterized protein</fullName>
    </submittedName>
</protein>
<feature type="compositionally biased region" description="Polar residues" evidence="1">
    <location>
        <begin position="8"/>
        <end position="23"/>
    </location>
</feature>
<evidence type="ECO:0000256" key="1">
    <source>
        <dbReference type="SAM" id="MobiDB-lite"/>
    </source>
</evidence>
<dbReference type="AlphaFoldDB" id="A0A2S4PLG9"/>
<feature type="non-terminal residue" evidence="2">
    <location>
        <position position="199"/>
    </location>
</feature>
<dbReference type="OrthoDB" id="10446829at2759"/>
<evidence type="ECO:0000313" key="3">
    <source>
        <dbReference type="Proteomes" id="UP000237438"/>
    </source>
</evidence>
<gene>
    <name evidence="2" type="ORF">EPUL_003849</name>
</gene>
<dbReference type="Proteomes" id="UP000237438">
    <property type="component" value="Unassembled WGS sequence"/>
</dbReference>
<organism evidence="2 3">
    <name type="scientific">Erysiphe pulchra</name>
    <dbReference type="NCBI Taxonomy" id="225359"/>
    <lineage>
        <taxon>Eukaryota</taxon>
        <taxon>Fungi</taxon>
        <taxon>Dikarya</taxon>
        <taxon>Ascomycota</taxon>
        <taxon>Pezizomycotina</taxon>
        <taxon>Leotiomycetes</taxon>
        <taxon>Erysiphales</taxon>
        <taxon>Erysiphaceae</taxon>
        <taxon>Erysiphe</taxon>
    </lineage>
</organism>
<proteinExistence type="predicted"/>
<keyword evidence="3" id="KW-1185">Reference proteome</keyword>
<name>A0A2S4PLG9_9PEZI</name>
<dbReference type="EMBL" id="PEDP01002149">
    <property type="protein sequence ID" value="POS82880.1"/>
    <property type="molecule type" value="Genomic_DNA"/>
</dbReference>
<accession>A0A2S4PLG9</accession>
<feature type="region of interest" description="Disordered" evidence="1">
    <location>
        <begin position="1"/>
        <end position="23"/>
    </location>
</feature>
<sequence length="199" mass="22457">MSIDGAAQGSNTTEQNFSRQDSQVNASINELIEEMRTKDSIQKQETANLRAEMAELITLIRDKSQNERNDSNVPHIATSNFPFSTTYTSEVQSQQKIVPVKWPPAYNHQDPSEWTTTYGILCYIYQRDVVERKIYDPADFFMDLYCQAVTGPAKIMITGAFQSMMSNGQISDALGLLKIMDNTFRDRNADQNASALLHA</sequence>